<dbReference type="InterPro" id="IPR001036">
    <property type="entry name" value="Acrflvin-R"/>
</dbReference>
<keyword evidence="1" id="KW-0472">Membrane</keyword>
<dbReference type="PANTHER" id="PTHR32063:SF19">
    <property type="entry name" value="CATION EFFLUX SYSTEM PROTEIN CUSA"/>
    <property type="match status" value="1"/>
</dbReference>
<protein>
    <submittedName>
        <fullName evidence="2">Cobalt-zinc-cadmium resistance protein CzcA</fullName>
    </submittedName>
</protein>
<evidence type="ECO:0000256" key="1">
    <source>
        <dbReference type="SAM" id="Phobius"/>
    </source>
</evidence>
<dbReference type="Gene3D" id="1.20.1640.10">
    <property type="entry name" value="Multidrug efflux transporter AcrB transmembrane domain"/>
    <property type="match status" value="1"/>
</dbReference>
<keyword evidence="2" id="KW-0614">Plasmid</keyword>
<proteinExistence type="predicted"/>
<feature type="transmembrane region" description="Helical" evidence="1">
    <location>
        <begin position="39"/>
        <end position="56"/>
    </location>
</feature>
<feature type="transmembrane region" description="Helical" evidence="1">
    <location>
        <begin position="62"/>
        <end position="80"/>
    </location>
</feature>
<dbReference type="PRINTS" id="PR00702">
    <property type="entry name" value="ACRIFLAVINRP"/>
</dbReference>
<dbReference type="SUPFAM" id="SSF82866">
    <property type="entry name" value="Multidrug efflux transporter AcrB transmembrane domain"/>
    <property type="match status" value="1"/>
</dbReference>
<sequence length="115" mass="12473">MRDKLETLKASLPEGVEIVTTYDRSQLIDRAIDNLSYKLLEEFIVVAVVCALFLWHVRSAPVAIISLPLGLCIAFIVMHFRGLNANIMSLGGIAIAVGAMVDAAIVMIEKCAQTA</sequence>
<dbReference type="Gene3D" id="3.30.70.1320">
    <property type="entry name" value="Multidrug efflux transporter AcrB pore domain like"/>
    <property type="match status" value="1"/>
</dbReference>
<dbReference type="Pfam" id="PF00873">
    <property type="entry name" value="ACR_tran"/>
    <property type="match status" value="1"/>
</dbReference>
<dbReference type="PANTHER" id="PTHR32063">
    <property type="match status" value="1"/>
</dbReference>
<dbReference type="AlphaFoldDB" id="A0A8B0STW2"/>
<evidence type="ECO:0000313" key="2">
    <source>
        <dbReference type="EMBL" id="QTX14304.1"/>
    </source>
</evidence>
<dbReference type="GO" id="GO:0005886">
    <property type="term" value="C:plasma membrane"/>
    <property type="evidence" value="ECO:0007669"/>
    <property type="project" value="TreeGrafter"/>
</dbReference>
<dbReference type="EMBL" id="MN956836">
    <property type="protein sequence ID" value="QTX14304.1"/>
    <property type="molecule type" value="Genomic_DNA"/>
</dbReference>
<reference evidence="2" key="1">
    <citation type="submission" date="2020-01" db="EMBL/GenBank/DDBJ databases">
        <authorList>
            <person name="Qin S."/>
        </authorList>
    </citation>
    <scope>NUCLEOTIDE SEQUENCE</scope>
    <source>
        <strain evidence="2">CVir17-16-YZ6g</strain>
        <plasmid evidence="2">p17-15-vir-like</plasmid>
    </source>
</reference>
<keyword evidence="1" id="KW-1133">Transmembrane helix</keyword>
<name>A0A8B0STW2_KLEPN</name>
<dbReference type="GO" id="GO:0042910">
    <property type="term" value="F:xenobiotic transmembrane transporter activity"/>
    <property type="evidence" value="ECO:0007669"/>
    <property type="project" value="TreeGrafter"/>
</dbReference>
<keyword evidence="1" id="KW-0812">Transmembrane</keyword>
<organism evidence="2">
    <name type="scientific">Klebsiella pneumoniae</name>
    <dbReference type="NCBI Taxonomy" id="573"/>
    <lineage>
        <taxon>Bacteria</taxon>
        <taxon>Pseudomonadati</taxon>
        <taxon>Pseudomonadota</taxon>
        <taxon>Gammaproteobacteria</taxon>
        <taxon>Enterobacterales</taxon>
        <taxon>Enterobacteriaceae</taxon>
        <taxon>Klebsiella/Raoultella group</taxon>
        <taxon>Klebsiella</taxon>
        <taxon>Klebsiella pneumoniae complex</taxon>
    </lineage>
</organism>
<feature type="transmembrane region" description="Helical" evidence="1">
    <location>
        <begin position="87"/>
        <end position="108"/>
    </location>
</feature>
<accession>A0A8B0STW2</accession>
<geneLocation type="plasmid" evidence="2">
    <name>p17-15-vir-like</name>
</geneLocation>